<protein>
    <submittedName>
        <fullName evidence="2">Uncharacterized protein</fullName>
    </submittedName>
</protein>
<reference evidence="2" key="1">
    <citation type="submission" date="2022-11" db="UniProtKB">
        <authorList>
            <consortium name="WormBaseParasite"/>
        </authorList>
    </citation>
    <scope>IDENTIFICATION</scope>
</reference>
<organism evidence="1 2">
    <name type="scientific">Romanomermis culicivorax</name>
    <name type="common">Nematode worm</name>
    <dbReference type="NCBI Taxonomy" id="13658"/>
    <lineage>
        <taxon>Eukaryota</taxon>
        <taxon>Metazoa</taxon>
        <taxon>Ecdysozoa</taxon>
        <taxon>Nematoda</taxon>
        <taxon>Enoplea</taxon>
        <taxon>Dorylaimia</taxon>
        <taxon>Mermithida</taxon>
        <taxon>Mermithoidea</taxon>
        <taxon>Mermithidae</taxon>
        <taxon>Romanomermis</taxon>
    </lineage>
</organism>
<evidence type="ECO:0000313" key="2">
    <source>
        <dbReference type="WBParaSite" id="nRc.2.0.1.t37688-RA"/>
    </source>
</evidence>
<proteinExistence type="predicted"/>
<dbReference type="WBParaSite" id="nRc.2.0.1.t37688-RA">
    <property type="protein sequence ID" value="nRc.2.0.1.t37688-RA"/>
    <property type="gene ID" value="nRc.2.0.1.g37688"/>
</dbReference>
<name>A0A915KFU5_ROMCU</name>
<accession>A0A915KFU5</accession>
<sequence length="73" mass="7826">MIGAANPCNLYTCLEMSQLRKKRYSVVKYPLHAEDNAHIQARLSGAGPSASFTGSALLGIIFTGRAKLINAMS</sequence>
<dbReference type="Proteomes" id="UP000887565">
    <property type="component" value="Unplaced"/>
</dbReference>
<dbReference type="AlphaFoldDB" id="A0A915KFU5"/>
<keyword evidence="1" id="KW-1185">Reference proteome</keyword>
<evidence type="ECO:0000313" key="1">
    <source>
        <dbReference type="Proteomes" id="UP000887565"/>
    </source>
</evidence>